<organism evidence="1 2">
    <name type="scientific">Clostridium gelidum</name>
    <dbReference type="NCBI Taxonomy" id="704125"/>
    <lineage>
        <taxon>Bacteria</taxon>
        <taxon>Bacillati</taxon>
        <taxon>Bacillota</taxon>
        <taxon>Clostridia</taxon>
        <taxon>Eubacteriales</taxon>
        <taxon>Clostridiaceae</taxon>
        <taxon>Clostridium</taxon>
    </lineage>
</organism>
<evidence type="ECO:0000313" key="2">
    <source>
        <dbReference type="Proteomes" id="UP000824633"/>
    </source>
</evidence>
<reference evidence="2" key="1">
    <citation type="submission" date="2021-07" db="EMBL/GenBank/DDBJ databases">
        <title>Complete genome sequencing of a Clostridium isolate.</title>
        <authorList>
            <person name="Ueki A."/>
            <person name="Tonouchi A."/>
        </authorList>
    </citation>
    <scope>NUCLEOTIDE SEQUENCE [LARGE SCALE GENOMIC DNA]</scope>
    <source>
        <strain evidence="2">C5S11</strain>
    </source>
</reference>
<name>A0ABN6IYI9_9CLOT</name>
<evidence type="ECO:0008006" key="3">
    <source>
        <dbReference type="Google" id="ProtNLM"/>
    </source>
</evidence>
<dbReference type="Proteomes" id="UP000824633">
    <property type="component" value="Chromosome"/>
</dbReference>
<evidence type="ECO:0000313" key="1">
    <source>
        <dbReference type="EMBL" id="BCZ45811.1"/>
    </source>
</evidence>
<protein>
    <recommendedName>
        <fullName evidence="3">HNH domain-containing protein</fullName>
    </recommendedName>
</protein>
<dbReference type="RefSeq" id="WP_224037364.1">
    <property type="nucleotide sequence ID" value="NZ_AP024849.1"/>
</dbReference>
<proteinExistence type="predicted"/>
<dbReference type="Gene3D" id="1.10.30.50">
    <property type="match status" value="1"/>
</dbReference>
<keyword evidence="2" id="KW-1185">Reference proteome</keyword>
<sequence>MIQLNLTEETKKLHKNYFEKFIKPKLIDWNVAFIKEDLDDFNQKNGKKYKLDTIQQKHNEFIDLCLKKWKTIAIGNVKELKDFHDEISNEIKALIEYKFTFYERDNRNQIKEKGEHKIYRKLLFNKFGYNEFINCSLVNTIIEYGKEKGRIKAKSDGKRFVIKEQERVVHDSMINLLKSIFPQQSSEIISELDKELDIDIFKNKLEKLGEVLDLEITLNNFKSKTFLGIWNAYMFVLISGIRVCPYCNRHYITPIYTSMSQIRGELDHFFPKYKYPYFSMSAYNLIPVCHICNSSLKGKKEFLLDDLNPYEESFDSYAQFSAIIEVDKPIEIKINKIHDKVENYLKMFKLELQYNYHINQVNELIHKKIAYSDKHIDDILKDRFKNSEVTEDSLKEFLIGYTKDRSKINDEPLAKFRRDIVKQLKFLDDSDTDLIEQLKKIVLK</sequence>
<accession>A0ABN6IYI9</accession>
<gene>
    <name evidence="1" type="ORF">psyc5s11_18780</name>
</gene>
<dbReference type="EMBL" id="AP024849">
    <property type="protein sequence ID" value="BCZ45811.1"/>
    <property type="molecule type" value="Genomic_DNA"/>
</dbReference>